<comment type="caution">
    <text evidence="1">The sequence shown here is derived from an EMBL/GenBank/DDBJ whole genome shotgun (WGS) entry which is preliminary data.</text>
</comment>
<dbReference type="Proteomes" id="UP000518206">
    <property type="component" value="Unassembled WGS sequence"/>
</dbReference>
<sequence>MLWFTVWTVLVLGAATGAFLLGRSLWRKVQDLGAAAAEASDAFARLADQVDALADAAGRAEPVRADLFDDTHVLRERVAELRREAAGRRVVRQLRHQETYTRWRAYSR</sequence>
<accession>A0A7W4UD06</accession>
<gene>
    <name evidence="1" type="ORF">FHR80_000793</name>
</gene>
<dbReference type="AlphaFoldDB" id="A0A7W4UD06"/>
<organism evidence="1 2">
    <name type="scientific">Cellulomonas cellasea</name>
    <dbReference type="NCBI Taxonomy" id="43670"/>
    <lineage>
        <taxon>Bacteria</taxon>
        <taxon>Bacillati</taxon>
        <taxon>Actinomycetota</taxon>
        <taxon>Actinomycetes</taxon>
        <taxon>Micrococcales</taxon>
        <taxon>Cellulomonadaceae</taxon>
        <taxon>Cellulomonas</taxon>
    </lineage>
</organism>
<dbReference type="RefSeq" id="WP_183294833.1">
    <property type="nucleotide sequence ID" value="NZ_JACHVX010000001.1"/>
</dbReference>
<reference evidence="1 2" key="2">
    <citation type="submission" date="2020-08" db="EMBL/GenBank/DDBJ databases">
        <authorList>
            <person name="Partida-Martinez L."/>
            <person name="Huntemann M."/>
            <person name="Clum A."/>
            <person name="Wang J."/>
            <person name="Palaniappan K."/>
            <person name="Ritter S."/>
            <person name="Chen I.-M."/>
            <person name="Stamatis D."/>
            <person name="Reddy T."/>
            <person name="O'Malley R."/>
            <person name="Daum C."/>
            <person name="Shapiro N."/>
            <person name="Ivanova N."/>
            <person name="Kyrpides N."/>
            <person name="Woyke T."/>
        </authorList>
    </citation>
    <scope>NUCLEOTIDE SEQUENCE [LARGE SCALE GENOMIC DNA]</scope>
    <source>
        <strain evidence="1 2">RAS26</strain>
    </source>
</reference>
<protein>
    <submittedName>
        <fullName evidence="1">ABC-type transporter Mla subunit MlaD</fullName>
    </submittedName>
</protein>
<proteinExistence type="predicted"/>
<name>A0A7W4UD06_9CELL</name>
<evidence type="ECO:0000313" key="1">
    <source>
        <dbReference type="EMBL" id="MBB2921899.1"/>
    </source>
</evidence>
<evidence type="ECO:0000313" key="2">
    <source>
        <dbReference type="Proteomes" id="UP000518206"/>
    </source>
</evidence>
<reference evidence="1 2" key="1">
    <citation type="submission" date="2020-08" db="EMBL/GenBank/DDBJ databases">
        <title>The Agave Microbiome: Exploring the role of microbial communities in plant adaptations to desert environments.</title>
        <authorList>
            <person name="Partida-Martinez L.P."/>
        </authorList>
    </citation>
    <scope>NUCLEOTIDE SEQUENCE [LARGE SCALE GENOMIC DNA]</scope>
    <source>
        <strain evidence="1 2">RAS26</strain>
    </source>
</reference>
<dbReference type="EMBL" id="JACHVX010000001">
    <property type="protein sequence ID" value="MBB2921899.1"/>
    <property type="molecule type" value="Genomic_DNA"/>
</dbReference>